<dbReference type="Proteomes" id="UP000436006">
    <property type="component" value="Unassembled WGS sequence"/>
</dbReference>
<evidence type="ECO:0000313" key="1">
    <source>
        <dbReference type="EMBL" id="MVM34977.1"/>
    </source>
</evidence>
<proteinExistence type="predicted"/>
<name>A0A7K1SMG8_9BACT</name>
<gene>
    <name evidence="1" type="ORF">GO755_33425</name>
</gene>
<reference evidence="1 2" key="1">
    <citation type="submission" date="2019-12" db="EMBL/GenBank/DDBJ databases">
        <title>Spirosoma sp. HMF4905 genome sequencing and assembly.</title>
        <authorList>
            <person name="Kang H."/>
            <person name="Cha I."/>
            <person name="Kim H."/>
            <person name="Joh K."/>
        </authorList>
    </citation>
    <scope>NUCLEOTIDE SEQUENCE [LARGE SCALE GENOMIC DNA]</scope>
    <source>
        <strain evidence="1 2">HMF4905</strain>
    </source>
</reference>
<accession>A0A7K1SMG8</accession>
<sequence length="56" mass="6607">MTRSAIQLLLVLFVVGLSAFAYDWYYRKPARDERNRSFRVNKVNYPDAPISYESFA</sequence>
<dbReference type="AlphaFoldDB" id="A0A7K1SMG8"/>
<dbReference type="EMBL" id="WPIN01000019">
    <property type="protein sequence ID" value="MVM34977.1"/>
    <property type="molecule type" value="Genomic_DNA"/>
</dbReference>
<evidence type="ECO:0000313" key="2">
    <source>
        <dbReference type="Proteomes" id="UP000436006"/>
    </source>
</evidence>
<keyword evidence="2" id="KW-1185">Reference proteome</keyword>
<dbReference type="RefSeq" id="WP_157589789.1">
    <property type="nucleotide sequence ID" value="NZ_WPIN01000019.1"/>
</dbReference>
<protein>
    <submittedName>
        <fullName evidence="1">Uncharacterized protein</fullName>
    </submittedName>
</protein>
<organism evidence="1 2">
    <name type="scientific">Spirosoma arboris</name>
    <dbReference type="NCBI Taxonomy" id="2682092"/>
    <lineage>
        <taxon>Bacteria</taxon>
        <taxon>Pseudomonadati</taxon>
        <taxon>Bacteroidota</taxon>
        <taxon>Cytophagia</taxon>
        <taxon>Cytophagales</taxon>
        <taxon>Cytophagaceae</taxon>
        <taxon>Spirosoma</taxon>
    </lineage>
</organism>
<comment type="caution">
    <text evidence="1">The sequence shown here is derived from an EMBL/GenBank/DDBJ whole genome shotgun (WGS) entry which is preliminary data.</text>
</comment>